<dbReference type="InterPro" id="IPR012348">
    <property type="entry name" value="RNR-like"/>
</dbReference>
<dbReference type="InterPro" id="IPR008250">
    <property type="entry name" value="ATPase_P-typ_transduc_dom_A_sf"/>
</dbReference>
<dbReference type="PANTHER" id="PTHR43520">
    <property type="entry name" value="ATP7, ISOFORM B"/>
    <property type="match status" value="1"/>
</dbReference>
<keyword evidence="5 11" id="KW-0479">Metal-binding</keyword>
<dbReference type="NCBIfam" id="TIGR01494">
    <property type="entry name" value="ATPase_P-type"/>
    <property type="match status" value="1"/>
</dbReference>
<comment type="caution">
    <text evidence="13">The sequence shown here is derived from an EMBL/GenBank/DDBJ whole genome shotgun (WGS) entry which is preliminary data.</text>
</comment>
<dbReference type="GO" id="GO:0055070">
    <property type="term" value="P:copper ion homeostasis"/>
    <property type="evidence" value="ECO:0007669"/>
    <property type="project" value="TreeGrafter"/>
</dbReference>
<dbReference type="PRINTS" id="PR00943">
    <property type="entry name" value="CUATPASE"/>
</dbReference>
<evidence type="ECO:0000259" key="12">
    <source>
        <dbReference type="SMART" id="SM00746"/>
    </source>
</evidence>
<dbReference type="FunFam" id="2.70.150.10:FF:000020">
    <property type="entry name" value="Copper-exporting P-type ATPase A"/>
    <property type="match status" value="1"/>
</dbReference>
<feature type="transmembrane region" description="Helical" evidence="11">
    <location>
        <begin position="184"/>
        <end position="203"/>
    </location>
</feature>
<feature type="domain" description="TRASH" evidence="12">
    <location>
        <begin position="50"/>
        <end position="88"/>
    </location>
</feature>
<feature type="transmembrane region" description="Helical" evidence="11">
    <location>
        <begin position="776"/>
        <end position="798"/>
    </location>
</feature>
<organism evidence="13 14">
    <name type="scientific">Pseudoxanthomonas taiwanensis</name>
    <dbReference type="NCBI Taxonomy" id="176598"/>
    <lineage>
        <taxon>Bacteria</taxon>
        <taxon>Pseudomonadati</taxon>
        <taxon>Pseudomonadota</taxon>
        <taxon>Gammaproteobacteria</taxon>
        <taxon>Lysobacterales</taxon>
        <taxon>Lysobacteraceae</taxon>
        <taxon>Pseudoxanthomonas</taxon>
    </lineage>
</organism>
<dbReference type="InterPro" id="IPR018303">
    <property type="entry name" value="ATPase_P-typ_P_site"/>
</dbReference>
<dbReference type="PRINTS" id="PR00119">
    <property type="entry name" value="CATATPASE"/>
</dbReference>
<keyword evidence="14" id="KW-1185">Reference proteome</keyword>
<evidence type="ECO:0000256" key="10">
    <source>
        <dbReference type="ARBA" id="ARBA00023136"/>
    </source>
</evidence>
<dbReference type="CDD" id="cd02094">
    <property type="entry name" value="P-type_ATPase_Cu-like"/>
    <property type="match status" value="1"/>
</dbReference>
<keyword evidence="7 11" id="KW-0067">ATP-binding</keyword>
<dbReference type="InterPro" id="IPR001757">
    <property type="entry name" value="P_typ_ATPase"/>
</dbReference>
<dbReference type="InterPro" id="IPR011017">
    <property type="entry name" value="TRASH_dom"/>
</dbReference>
<evidence type="ECO:0000256" key="8">
    <source>
        <dbReference type="ARBA" id="ARBA00022967"/>
    </source>
</evidence>
<feature type="transmembrane region" description="Helical" evidence="11">
    <location>
        <begin position="215"/>
        <end position="234"/>
    </location>
</feature>
<dbReference type="SFLD" id="SFLDF00027">
    <property type="entry name" value="p-type_atpase"/>
    <property type="match status" value="1"/>
</dbReference>
<dbReference type="InterPro" id="IPR023299">
    <property type="entry name" value="ATPase_P-typ_cyto_dom_N"/>
</dbReference>
<gene>
    <name evidence="13" type="ORF">CR938_03750</name>
</gene>
<dbReference type="GO" id="GO:0005886">
    <property type="term" value="C:plasma membrane"/>
    <property type="evidence" value="ECO:0007669"/>
    <property type="project" value="UniProtKB-SubCell"/>
</dbReference>
<evidence type="ECO:0000256" key="4">
    <source>
        <dbReference type="ARBA" id="ARBA00022692"/>
    </source>
</evidence>
<evidence type="ECO:0000313" key="14">
    <source>
        <dbReference type="Proteomes" id="UP000717981"/>
    </source>
</evidence>
<dbReference type="GO" id="GO:0016887">
    <property type="term" value="F:ATP hydrolysis activity"/>
    <property type="evidence" value="ECO:0007669"/>
    <property type="project" value="InterPro"/>
</dbReference>
<dbReference type="NCBIfam" id="TIGR01525">
    <property type="entry name" value="ATPase-IB_hvy"/>
    <property type="match status" value="1"/>
</dbReference>
<evidence type="ECO:0000313" key="13">
    <source>
        <dbReference type="EMBL" id="KAF1689999.1"/>
    </source>
</evidence>
<accession>A0A921NUS8</accession>
<keyword evidence="9 11" id="KW-1133">Transmembrane helix</keyword>
<name>A0A921NUS8_9GAMM</name>
<dbReference type="InterPro" id="IPR059000">
    <property type="entry name" value="ATPase_P-type_domA"/>
</dbReference>
<dbReference type="SFLD" id="SFLDS00003">
    <property type="entry name" value="Haloacid_Dehalogenase"/>
    <property type="match status" value="1"/>
</dbReference>
<proteinExistence type="inferred from homology"/>
<feature type="transmembrane region" description="Helical" evidence="11">
    <location>
        <begin position="407"/>
        <end position="429"/>
    </location>
</feature>
<dbReference type="AlphaFoldDB" id="A0A921NUS8"/>
<dbReference type="Pfam" id="PF00702">
    <property type="entry name" value="Hydrolase"/>
    <property type="match status" value="1"/>
</dbReference>
<sequence>MPAAQDERRGDAAGAASVAHGDCCSPAPAKACCGSRHARQDDPAAEPATDPVCGMRVDPARTPHHAEYDGRTWYFCAARCRERFLADPRRWLDPAAAPAEVPAPPGTLYTCPMDPEVVREGPGTCPVCGMALEPMLPSLDEGENPELTDFRRRFWTSLPLTAATMVLAMWGHRLLPALAPAARSWAELVLSAPVVLWAGWPFLQRWAGSIRGGHPNMWTLIGTGVLAAFGYSVAATVAPQLFPAGFHEHGRVGVYFEAAATIVSLTLLGQVLELKARARTSSAIRALLELAPATARRLREDGGEEDVPLASVAVGDRLRVRPGEKVPVDGTVLEGRSHVDESMLTGEPLPVAKAVGDAVVGGTLNGNGALVIQATRVGDQTVLARIVQLVAQAQRSRAPMQRLADRVAFWFVLGVIGVAVLTFLAWGLFGPEPAWTHAVLAAVSVLIIACPCALGLATPMSVMVASGRAAQAGVLFRDAEAIERLREVDTVVVDKTGTLTEGRPVFREVLAVDGGDAGEVLRLAASLDSRSEHPVGQAIAAEARRRGLALVAVEEFESTAGSGIRGRAGGHALLLGSPALMARGGVDTAALEAKAAALRGEGASVVMLAVDGRLAGLLAVADAIKPSTPEALRRLHHAGLRVIMASGDAQATAEAVGRQLGLDEVHGSMTPDAKVALVQRLRGEGRRVAMAGDGINDAPALAAADIGIAMGTGTDVAMSSAQVTLVRGDLRGIAQALEISRAAVRNMRQNLTFALLYNGIGVPVAAGVLYPFTGLLLSPMLAAAAMSLSSVSVIGNALRLRFAGDGRRGD</sequence>
<dbReference type="Gene3D" id="3.40.1110.10">
    <property type="entry name" value="Calcium-transporting ATPase, cytoplasmic domain N"/>
    <property type="match status" value="1"/>
</dbReference>
<comment type="subcellular location">
    <subcellularLocation>
        <location evidence="1">Cell membrane</location>
        <topology evidence="1">Multi-pass membrane protein</topology>
    </subcellularLocation>
</comment>
<comment type="similarity">
    <text evidence="2 11">Belongs to the cation transport ATPase (P-type) (TC 3.A.3) family. Type IB subfamily.</text>
</comment>
<dbReference type="SMART" id="SM00746">
    <property type="entry name" value="TRASH"/>
    <property type="match status" value="1"/>
</dbReference>
<dbReference type="EMBL" id="PDWK01000012">
    <property type="protein sequence ID" value="KAF1689999.1"/>
    <property type="molecule type" value="Genomic_DNA"/>
</dbReference>
<dbReference type="InterPro" id="IPR009078">
    <property type="entry name" value="Ferritin-like_SF"/>
</dbReference>
<dbReference type="Gene3D" id="1.10.620.20">
    <property type="entry name" value="Ribonucleotide Reductase, subunit A"/>
    <property type="match status" value="1"/>
</dbReference>
<dbReference type="OrthoDB" id="9814270at2"/>
<keyword evidence="3 11" id="KW-1003">Cell membrane</keyword>
<dbReference type="Gene3D" id="2.70.150.10">
    <property type="entry name" value="Calcium-transporting ATPase, cytoplasmic transduction domain A"/>
    <property type="match status" value="1"/>
</dbReference>
<evidence type="ECO:0000256" key="2">
    <source>
        <dbReference type="ARBA" id="ARBA00006024"/>
    </source>
</evidence>
<feature type="transmembrane region" description="Helical" evidence="11">
    <location>
        <begin position="751"/>
        <end position="770"/>
    </location>
</feature>
<feature type="transmembrane region" description="Helical" evidence="11">
    <location>
        <begin position="254"/>
        <end position="272"/>
    </location>
</feature>
<dbReference type="GO" id="GO:0043682">
    <property type="term" value="F:P-type divalent copper transporter activity"/>
    <property type="evidence" value="ECO:0007669"/>
    <property type="project" value="TreeGrafter"/>
</dbReference>
<dbReference type="GO" id="GO:0016491">
    <property type="term" value="F:oxidoreductase activity"/>
    <property type="evidence" value="ECO:0007669"/>
    <property type="project" value="InterPro"/>
</dbReference>
<feature type="transmembrane region" description="Helical" evidence="11">
    <location>
        <begin position="154"/>
        <end position="172"/>
    </location>
</feature>
<dbReference type="SUPFAM" id="SSF56784">
    <property type="entry name" value="HAD-like"/>
    <property type="match status" value="1"/>
</dbReference>
<dbReference type="Pfam" id="PF04945">
    <property type="entry name" value="YHS"/>
    <property type="match status" value="1"/>
</dbReference>
<dbReference type="Pfam" id="PF19335">
    <property type="entry name" value="HMBD"/>
    <property type="match status" value="1"/>
</dbReference>
<dbReference type="InterPro" id="IPR036412">
    <property type="entry name" value="HAD-like_sf"/>
</dbReference>
<dbReference type="InterPro" id="IPR045800">
    <property type="entry name" value="HMBD"/>
</dbReference>
<dbReference type="GO" id="GO:0005524">
    <property type="term" value="F:ATP binding"/>
    <property type="evidence" value="ECO:0007669"/>
    <property type="project" value="UniProtKB-UniRule"/>
</dbReference>
<dbReference type="NCBIfam" id="TIGR01511">
    <property type="entry name" value="ATPase-IB1_Cu"/>
    <property type="match status" value="1"/>
</dbReference>
<keyword evidence="4 11" id="KW-0812">Transmembrane</keyword>
<dbReference type="InterPro" id="IPR007029">
    <property type="entry name" value="YHS_dom"/>
</dbReference>
<keyword evidence="10 11" id="KW-0472">Membrane</keyword>
<keyword evidence="8" id="KW-1278">Translocase</keyword>
<evidence type="ECO:0000256" key="1">
    <source>
        <dbReference type="ARBA" id="ARBA00004651"/>
    </source>
</evidence>
<evidence type="ECO:0000256" key="7">
    <source>
        <dbReference type="ARBA" id="ARBA00022840"/>
    </source>
</evidence>
<dbReference type="Proteomes" id="UP000717981">
    <property type="component" value="Unassembled WGS sequence"/>
</dbReference>
<dbReference type="SUPFAM" id="SSF47240">
    <property type="entry name" value="Ferritin-like"/>
    <property type="match status" value="1"/>
</dbReference>
<evidence type="ECO:0000256" key="5">
    <source>
        <dbReference type="ARBA" id="ARBA00022723"/>
    </source>
</evidence>
<protein>
    <submittedName>
        <fullName evidence="13">Copper-translocating P-type ATPase</fullName>
    </submittedName>
</protein>
<dbReference type="GO" id="GO:0005507">
    <property type="term" value="F:copper ion binding"/>
    <property type="evidence" value="ECO:0007669"/>
    <property type="project" value="TreeGrafter"/>
</dbReference>
<dbReference type="PROSITE" id="PS00154">
    <property type="entry name" value="ATPASE_E1_E2"/>
    <property type="match status" value="1"/>
</dbReference>
<evidence type="ECO:0000256" key="6">
    <source>
        <dbReference type="ARBA" id="ARBA00022741"/>
    </source>
</evidence>
<reference evidence="13" key="1">
    <citation type="submission" date="2017-10" db="EMBL/GenBank/DDBJ databases">
        <title>Whole genome sequencing of members of genus Pseudoxanthomonas.</title>
        <authorList>
            <person name="Kumar S."/>
            <person name="Bansal K."/>
            <person name="Kaur A."/>
            <person name="Patil P."/>
            <person name="Sharma S."/>
            <person name="Patil P.B."/>
        </authorList>
    </citation>
    <scope>NUCLEOTIDE SEQUENCE</scope>
    <source>
        <strain evidence="13">DSM 22914</strain>
    </source>
</reference>
<dbReference type="SUPFAM" id="SSF81653">
    <property type="entry name" value="Calcium ATPase, transduction domain A"/>
    <property type="match status" value="1"/>
</dbReference>
<evidence type="ECO:0000256" key="9">
    <source>
        <dbReference type="ARBA" id="ARBA00022989"/>
    </source>
</evidence>
<keyword evidence="6 11" id="KW-0547">Nucleotide-binding</keyword>
<dbReference type="Gene3D" id="3.40.50.1000">
    <property type="entry name" value="HAD superfamily/HAD-like"/>
    <property type="match status" value="1"/>
</dbReference>
<dbReference type="InterPro" id="IPR023214">
    <property type="entry name" value="HAD_sf"/>
</dbReference>
<dbReference type="GO" id="GO:0060003">
    <property type="term" value="P:copper ion export"/>
    <property type="evidence" value="ECO:0007669"/>
    <property type="project" value="UniProtKB-ARBA"/>
</dbReference>
<dbReference type="PANTHER" id="PTHR43520:SF8">
    <property type="entry name" value="P-TYPE CU(+) TRANSPORTER"/>
    <property type="match status" value="1"/>
</dbReference>
<dbReference type="Pfam" id="PF00122">
    <property type="entry name" value="E1-E2_ATPase"/>
    <property type="match status" value="1"/>
</dbReference>
<evidence type="ECO:0000256" key="3">
    <source>
        <dbReference type="ARBA" id="ARBA00022475"/>
    </source>
</evidence>
<evidence type="ECO:0000256" key="11">
    <source>
        <dbReference type="RuleBase" id="RU362081"/>
    </source>
</evidence>
<dbReference type="InterPro" id="IPR027256">
    <property type="entry name" value="P-typ_ATPase_IB"/>
</dbReference>
<dbReference type="InterPro" id="IPR023298">
    <property type="entry name" value="ATPase_P-typ_TM_dom_sf"/>
</dbReference>
<feature type="transmembrane region" description="Helical" evidence="11">
    <location>
        <begin position="435"/>
        <end position="458"/>
    </location>
</feature>
<dbReference type="SUPFAM" id="SSF81665">
    <property type="entry name" value="Calcium ATPase, transmembrane domain M"/>
    <property type="match status" value="1"/>
</dbReference>
<dbReference type="InterPro" id="IPR044492">
    <property type="entry name" value="P_typ_ATPase_HD_dom"/>
</dbReference>
<dbReference type="SFLD" id="SFLDG00002">
    <property type="entry name" value="C1.7:_P-type_atpase_like"/>
    <property type="match status" value="1"/>
</dbReference>